<comment type="caution">
    <text evidence="1">The sequence shown here is derived from an EMBL/GenBank/DDBJ whole genome shotgun (WGS) entry which is preliminary data.</text>
</comment>
<proteinExistence type="predicted"/>
<reference evidence="1" key="1">
    <citation type="submission" date="2023-06" db="EMBL/GenBank/DDBJ databases">
        <authorList>
            <person name="Kurt Z."/>
        </authorList>
    </citation>
    <scope>NUCLEOTIDE SEQUENCE</scope>
</reference>
<organism evidence="1">
    <name type="scientific">Hexamita inflata</name>
    <dbReference type="NCBI Taxonomy" id="28002"/>
    <lineage>
        <taxon>Eukaryota</taxon>
        <taxon>Metamonada</taxon>
        <taxon>Diplomonadida</taxon>
        <taxon>Hexamitidae</taxon>
        <taxon>Hexamitinae</taxon>
        <taxon>Hexamita</taxon>
    </lineage>
</organism>
<dbReference type="EMBL" id="CATOUU010000673">
    <property type="protein sequence ID" value="CAI9940105.1"/>
    <property type="molecule type" value="Genomic_DNA"/>
</dbReference>
<accession>A0AA86U2W5</accession>
<dbReference type="AlphaFoldDB" id="A0AA86U2W5"/>
<evidence type="ECO:0000313" key="2">
    <source>
        <dbReference type="EMBL" id="CAI9940107.1"/>
    </source>
</evidence>
<protein>
    <submittedName>
        <fullName evidence="1">Uncharacterized protein</fullName>
    </submittedName>
</protein>
<name>A0AA86U2W5_9EUKA</name>
<evidence type="ECO:0000313" key="1">
    <source>
        <dbReference type="EMBL" id="CAI9940105.1"/>
    </source>
</evidence>
<reference evidence="3 5" key="2">
    <citation type="submission" date="2024-07" db="EMBL/GenBank/DDBJ databases">
        <authorList>
            <person name="Akdeniz Z."/>
        </authorList>
    </citation>
    <scope>NUCLEOTIDE SEQUENCE [LARGE SCALE GENOMIC DNA]</scope>
</reference>
<dbReference type="Proteomes" id="UP001642409">
    <property type="component" value="Unassembled WGS sequence"/>
</dbReference>
<dbReference type="EMBL" id="CAXDID020000203">
    <property type="protein sequence ID" value="CAL6054723.1"/>
    <property type="molecule type" value="Genomic_DNA"/>
</dbReference>
<dbReference type="EMBL" id="CAXDID020000203">
    <property type="protein sequence ID" value="CAL6054719.1"/>
    <property type="molecule type" value="Genomic_DNA"/>
</dbReference>
<evidence type="ECO:0000313" key="4">
    <source>
        <dbReference type="EMBL" id="CAL6054723.1"/>
    </source>
</evidence>
<dbReference type="EMBL" id="CATOUU010000673">
    <property type="protein sequence ID" value="CAI9940107.1"/>
    <property type="molecule type" value="Genomic_DNA"/>
</dbReference>
<evidence type="ECO:0000313" key="5">
    <source>
        <dbReference type="Proteomes" id="UP001642409"/>
    </source>
</evidence>
<sequence>MFGAVSHDDYSQMIQDDDLLLVLKQDRLKYEILRAGPVVKYFAQQSVLSRMISVLFDQKNENYQTVCDIFMLDVAAISEAILGNAQVLDQIFSVLKLETDSKNSVLNC</sequence>
<keyword evidence="5" id="KW-1185">Reference proteome</keyword>
<gene>
    <name evidence="1" type="ORF">HINF_LOCUS27750</name>
    <name evidence="2" type="ORF">HINF_LOCUS27752</name>
    <name evidence="3" type="ORF">HINF_LOCUS46201</name>
    <name evidence="4" type="ORF">HINF_LOCUS46203</name>
</gene>
<evidence type="ECO:0000313" key="3">
    <source>
        <dbReference type="EMBL" id="CAL6054719.1"/>
    </source>
</evidence>